<evidence type="ECO:0000256" key="1">
    <source>
        <dbReference type="ARBA" id="ARBA00023015"/>
    </source>
</evidence>
<keyword evidence="3" id="KW-0804">Transcription</keyword>
<reference evidence="5" key="1">
    <citation type="journal article" date="2015" name="Nature">
        <title>Complex archaea that bridge the gap between prokaryotes and eukaryotes.</title>
        <authorList>
            <person name="Spang A."/>
            <person name="Saw J.H."/>
            <person name="Jorgensen S.L."/>
            <person name="Zaremba-Niedzwiedzka K."/>
            <person name="Martijn J."/>
            <person name="Lind A.E."/>
            <person name="van Eijk R."/>
            <person name="Schleper C."/>
            <person name="Guy L."/>
            <person name="Ettema T.J."/>
        </authorList>
    </citation>
    <scope>NUCLEOTIDE SEQUENCE</scope>
</reference>
<dbReference type="EMBL" id="LAZR01042496">
    <property type="protein sequence ID" value="KKL09405.1"/>
    <property type="molecule type" value="Genomic_DNA"/>
</dbReference>
<evidence type="ECO:0000256" key="2">
    <source>
        <dbReference type="ARBA" id="ARBA00023125"/>
    </source>
</evidence>
<keyword evidence="1" id="KW-0805">Transcription regulation</keyword>
<feature type="domain" description="HTH tetR-type" evidence="4">
    <location>
        <begin position="15"/>
        <end position="75"/>
    </location>
</feature>
<dbReference type="PROSITE" id="PS50977">
    <property type="entry name" value="HTH_TETR_2"/>
    <property type="match status" value="1"/>
</dbReference>
<dbReference type="AlphaFoldDB" id="A0A0F9AJ41"/>
<keyword evidence="2" id="KW-0238">DNA-binding</keyword>
<evidence type="ECO:0000313" key="5">
    <source>
        <dbReference type="EMBL" id="KKL09405.1"/>
    </source>
</evidence>
<sequence>MPRRYSMATRANLTQTTHAGIERALVRLLAARPYDAITMPEIAQEADVSVRTVQRHFGSKDDVLAAAVRYPAQALSEELSKRPAGQSPREDLQSLVAALFAIYNRYRPEIWTLYNWSGEVPQLMQALRVATVSWLSAVEALMGRWSNRCAIDPLLAKRAIMALTSYPTWRGFAGAGGFGSPEAETLVTRLLYALIFEPSEQP</sequence>
<organism evidence="5">
    <name type="scientific">marine sediment metagenome</name>
    <dbReference type="NCBI Taxonomy" id="412755"/>
    <lineage>
        <taxon>unclassified sequences</taxon>
        <taxon>metagenomes</taxon>
        <taxon>ecological metagenomes</taxon>
    </lineage>
</organism>
<dbReference type="InterPro" id="IPR009057">
    <property type="entry name" value="Homeodomain-like_sf"/>
</dbReference>
<dbReference type="GO" id="GO:0000976">
    <property type="term" value="F:transcription cis-regulatory region binding"/>
    <property type="evidence" value="ECO:0007669"/>
    <property type="project" value="TreeGrafter"/>
</dbReference>
<dbReference type="InterPro" id="IPR001647">
    <property type="entry name" value="HTH_TetR"/>
</dbReference>
<evidence type="ECO:0000259" key="4">
    <source>
        <dbReference type="PROSITE" id="PS50977"/>
    </source>
</evidence>
<dbReference type="InterPro" id="IPR050109">
    <property type="entry name" value="HTH-type_TetR-like_transc_reg"/>
</dbReference>
<dbReference type="PANTHER" id="PTHR30055:SF238">
    <property type="entry name" value="MYCOFACTOCIN BIOSYNTHESIS TRANSCRIPTIONAL REGULATOR MFTR-RELATED"/>
    <property type="match status" value="1"/>
</dbReference>
<gene>
    <name evidence="5" type="ORF">LCGC14_2566200</name>
</gene>
<evidence type="ECO:0000256" key="3">
    <source>
        <dbReference type="ARBA" id="ARBA00023163"/>
    </source>
</evidence>
<dbReference type="PANTHER" id="PTHR30055">
    <property type="entry name" value="HTH-TYPE TRANSCRIPTIONAL REGULATOR RUTR"/>
    <property type="match status" value="1"/>
</dbReference>
<accession>A0A0F9AJ41</accession>
<protein>
    <recommendedName>
        <fullName evidence="4">HTH tetR-type domain-containing protein</fullName>
    </recommendedName>
</protein>
<comment type="caution">
    <text evidence="5">The sequence shown here is derived from an EMBL/GenBank/DDBJ whole genome shotgun (WGS) entry which is preliminary data.</text>
</comment>
<dbReference type="Gene3D" id="1.10.357.10">
    <property type="entry name" value="Tetracycline Repressor, domain 2"/>
    <property type="match status" value="1"/>
</dbReference>
<name>A0A0F9AJ41_9ZZZZ</name>
<dbReference type="Pfam" id="PF00440">
    <property type="entry name" value="TetR_N"/>
    <property type="match status" value="1"/>
</dbReference>
<dbReference type="GO" id="GO:0003700">
    <property type="term" value="F:DNA-binding transcription factor activity"/>
    <property type="evidence" value="ECO:0007669"/>
    <property type="project" value="TreeGrafter"/>
</dbReference>
<dbReference type="SUPFAM" id="SSF46689">
    <property type="entry name" value="Homeodomain-like"/>
    <property type="match status" value="1"/>
</dbReference>
<proteinExistence type="predicted"/>